<organism evidence="1 2">
    <name type="scientific">Symbiochloris irregularis</name>
    <dbReference type="NCBI Taxonomy" id="706552"/>
    <lineage>
        <taxon>Eukaryota</taxon>
        <taxon>Viridiplantae</taxon>
        <taxon>Chlorophyta</taxon>
        <taxon>core chlorophytes</taxon>
        <taxon>Trebouxiophyceae</taxon>
        <taxon>Trebouxiales</taxon>
        <taxon>Trebouxiaceae</taxon>
        <taxon>Symbiochloris</taxon>
    </lineage>
</organism>
<dbReference type="EMBL" id="JALJOQ010000168">
    <property type="protein sequence ID" value="KAK9792049.1"/>
    <property type="molecule type" value="Genomic_DNA"/>
</dbReference>
<name>A0AAW1NRP3_9CHLO</name>
<protein>
    <recommendedName>
        <fullName evidence="3">F-box domain-containing protein</fullName>
    </recommendedName>
</protein>
<comment type="caution">
    <text evidence="1">The sequence shown here is derived from an EMBL/GenBank/DDBJ whole genome shotgun (WGS) entry which is preliminary data.</text>
</comment>
<reference evidence="1 2" key="1">
    <citation type="journal article" date="2024" name="Nat. Commun.">
        <title>Phylogenomics reveals the evolutionary origins of lichenization in chlorophyte algae.</title>
        <authorList>
            <person name="Puginier C."/>
            <person name="Libourel C."/>
            <person name="Otte J."/>
            <person name="Skaloud P."/>
            <person name="Haon M."/>
            <person name="Grisel S."/>
            <person name="Petersen M."/>
            <person name="Berrin J.G."/>
            <person name="Delaux P.M."/>
            <person name="Dal Grande F."/>
            <person name="Keller J."/>
        </authorList>
    </citation>
    <scope>NUCLEOTIDE SEQUENCE [LARGE SCALE GENOMIC DNA]</scope>
    <source>
        <strain evidence="1 2">SAG 2036</strain>
    </source>
</reference>
<accession>A0AAW1NRP3</accession>
<evidence type="ECO:0000313" key="2">
    <source>
        <dbReference type="Proteomes" id="UP001465755"/>
    </source>
</evidence>
<keyword evidence="2" id="KW-1185">Reference proteome</keyword>
<sequence length="196" mass="21220">MATIFDLPAGVLEIVILPDTDCLRSIVAATSTCRRLRNIQDQVLAGLRTTTILYEGSSLQDEARQNDVFNFAVGKCISLENLGIRGAASKTLKRLMDASKHVPLRSLSVKGCNVEHLFGATPEPRPEPVPSLLASLARLFGIARPQPAFRAPITTVPCILNGLASSLKEIRLHNCQLTHHDLLTALAADVEMVLGF</sequence>
<dbReference type="AlphaFoldDB" id="A0AAW1NRP3"/>
<evidence type="ECO:0008006" key="3">
    <source>
        <dbReference type="Google" id="ProtNLM"/>
    </source>
</evidence>
<gene>
    <name evidence="1" type="ORF">WJX73_006310</name>
</gene>
<evidence type="ECO:0000313" key="1">
    <source>
        <dbReference type="EMBL" id="KAK9792049.1"/>
    </source>
</evidence>
<proteinExistence type="predicted"/>
<dbReference type="Proteomes" id="UP001465755">
    <property type="component" value="Unassembled WGS sequence"/>
</dbReference>